<gene>
    <name evidence="1" type="ORF">SAMN05216283_1209</name>
</gene>
<accession>A0A1I2MD93</accession>
<organism evidence="1 2">
    <name type="scientific">Sunxiuqinia elliptica</name>
    <dbReference type="NCBI Taxonomy" id="655355"/>
    <lineage>
        <taxon>Bacteria</taxon>
        <taxon>Pseudomonadati</taxon>
        <taxon>Bacteroidota</taxon>
        <taxon>Bacteroidia</taxon>
        <taxon>Marinilabiliales</taxon>
        <taxon>Prolixibacteraceae</taxon>
        <taxon>Sunxiuqinia</taxon>
    </lineage>
</organism>
<keyword evidence="2" id="KW-1185">Reference proteome</keyword>
<dbReference type="Proteomes" id="UP000198964">
    <property type="component" value="Unassembled WGS sequence"/>
</dbReference>
<name>A0A1I2MD93_9BACT</name>
<dbReference type="AlphaFoldDB" id="A0A1I2MD93"/>
<protein>
    <submittedName>
        <fullName evidence="1">Uncharacterized protein</fullName>
    </submittedName>
</protein>
<sequence length="125" mass="14511">MIIRQIFSYLLIFAFSLHFMAEAAIYLSFKINQDYIAEFLCIEKDIPDSSCQGCCQLKNKLEEHEKQKQEAPQSENKKYEIQLFADDSEITQNQFPSSEIIGYQIVYTKGVLLAYSLFHPPKDQA</sequence>
<dbReference type="EMBL" id="FONW01000020">
    <property type="protein sequence ID" value="SFF89433.1"/>
    <property type="molecule type" value="Genomic_DNA"/>
</dbReference>
<dbReference type="RefSeq" id="WP_093921749.1">
    <property type="nucleotide sequence ID" value="NZ_FONW01000020.1"/>
</dbReference>
<reference evidence="1 2" key="1">
    <citation type="submission" date="2016-10" db="EMBL/GenBank/DDBJ databases">
        <authorList>
            <person name="de Groot N.N."/>
        </authorList>
    </citation>
    <scope>NUCLEOTIDE SEQUENCE [LARGE SCALE GENOMIC DNA]</scope>
    <source>
        <strain evidence="1 2">CGMCC 1.9156</strain>
    </source>
</reference>
<dbReference type="STRING" id="655355.SAMN05216283_1209"/>
<evidence type="ECO:0000313" key="1">
    <source>
        <dbReference type="EMBL" id="SFF89433.1"/>
    </source>
</evidence>
<proteinExistence type="predicted"/>
<evidence type="ECO:0000313" key="2">
    <source>
        <dbReference type="Proteomes" id="UP000198964"/>
    </source>
</evidence>